<feature type="domain" description="Stealth protein CR3 conserved region 3" evidence="6">
    <location>
        <begin position="337"/>
        <end position="384"/>
    </location>
</feature>
<evidence type="ECO:0000256" key="3">
    <source>
        <dbReference type="SAM" id="Coils"/>
    </source>
</evidence>
<dbReference type="Proteomes" id="UP001054902">
    <property type="component" value="Unassembled WGS sequence"/>
</dbReference>
<dbReference type="InterPro" id="IPR031357">
    <property type="entry name" value="Stealth_CR3"/>
</dbReference>
<feature type="chain" id="PRO_5042243089" description="Glycosyl transferase 64 domain-containing protein" evidence="4">
    <location>
        <begin position="27"/>
        <end position="461"/>
    </location>
</feature>
<name>A0AAD3HC58_9STRA</name>
<dbReference type="InterPro" id="IPR047141">
    <property type="entry name" value="Stealth"/>
</dbReference>
<evidence type="ECO:0008006" key="9">
    <source>
        <dbReference type="Google" id="ProtNLM"/>
    </source>
</evidence>
<evidence type="ECO:0000256" key="2">
    <source>
        <dbReference type="ARBA" id="ARBA00022679"/>
    </source>
</evidence>
<evidence type="ECO:0000259" key="5">
    <source>
        <dbReference type="Pfam" id="PF11380"/>
    </source>
</evidence>
<protein>
    <recommendedName>
        <fullName evidence="9">Glycosyl transferase 64 domain-containing protein</fullName>
    </recommendedName>
</protein>
<organism evidence="7 8">
    <name type="scientific">Chaetoceros tenuissimus</name>
    <dbReference type="NCBI Taxonomy" id="426638"/>
    <lineage>
        <taxon>Eukaryota</taxon>
        <taxon>Sar</taxon>
        <taxon>Stramenopiles</taxon>
        <taxon>Ochrophyta</taxon>
        <taxon>Bacillariophyta</taxon>
        <taxon>Coscinodiscophyceae</taxon>
        <taxon>Chaetocerotophycidae</taxon>
        <taxon>Chaetocerotales</taxon>
        <taxon>Chaetocerotaceae</taxon>
        <taxon>Chaetoceros</taxon>
    </lineage>
</organism>
<dbReference type="InterPro" id="IPR021520">
    <property type="entry name" value="Stealth_CR2"/>
</dbReference>
<dbReference type="AlphaFoldDB" id="A0AAD3HC58"/>
<reference evidence="7 8" key="1">
    <citation type="journal article" date="2021" name="Sci. Rep.">
        <title>The genome of the diatom Chaetoceros tenuissimus carries an ancient integrated fragment of an extant virus.</title>
        <authorList>
            <person name="Hongo Y."/>
            <person name="Kimura K."/>
            <person name="Takaki Y."/>
            <person name="Yoshida Y."/>
            <person name="Baba S."/>
            <person name="Kobayashi G."/>
            <person name="Nagasaki K."/>
            <person name="Hano T."/>
            <person name="Tomaru Y."/>
        </authorList>
    </citation>
    <scope>NUCLEOTIDE SEQUENCE [LARGE SCALE GENOMIC DNA]</scope>
    <source>
        <strain evidence="7 8">NIES-3715</strain>
    </source>
</reference>
<evidence type="ECO:0000259" key="6">
    <source>
        <dbReference type="Pfam" id="PF17102"/>
    </source>
</evidence>
<dbReference type="GO" id="GO:0046835">
    <property type="term" value="P:carbohydrate phosphorylation"/>
    <property type="evidence" value="ECO:0007669"/>
    <property type="project" value="TreeGrafter"/>
</dbReference>
<dbReference type="PANTHER" id="PTHR24045">
    <property type="match status" value="1"/>
</dbReference>
<feature type="domain" description="Stealth protein CR2 conserved region 2" evidence="5">
    <location>
        <begin position="184"/>
        <end position="287"/>
    </location>
</feature>
<dbReference type="EMBL" id="BLLK01000062">
    <property type="protein sequence ID" value="GFH58412.1"/>
    <property type="molecule type" value="Genomic_DNA"/>
</dbReference>
<evidence type="ECO:0000313" key="8">
    <source>
        <dbReference type="Proteomes" id="UP001054902"/>
    </source>
</evidence>
<dbReference type="Pfam" id="PF17102">
    <property type="entry name" value="Stealth_CR3"/>
    <property type="match status" value="1"/>
</dbReference>
<comment type="similarity">
    <text evidence="1">Belongs to the stealth family.</text>
</comment>
<evidence type="ECO:0000313" key="7">
    <source>
        <dbReference type="EMBL" id="GFH58412.1"/>
    </source>
</evidence>
<gene>
    <name evidence="7" type="ORF">CTEN210_14888</name>
</gene>
<keyword evidence="2" id="KW-0808">Transferase</keyword>
<evidence type="ECO:0000256" key="4">
    <source>
        <dbReference type="SAM" id="SignalP"/>
    </source>
</evidence>
<dbReference type="PANTHER" id="PTHR24045:SF0">
    <property type="entry name" value="N-ACETYLGLUCOSAMINE-1-PHOSPHOTRANSFERASE SUBUNITS ALPHA_BETA"/>
    <property type="match status" value="1"/>
</dbReference>
<feature type="coiled-coil region" evidence="3">
    <location>
        <begin position="73"/>
        <end position="107"/>
    </location>
</feature>
<comment type="caution">
    <text evidence="7">The sequence shown here is derived from an EMBL/GenBank/DDBJ whole genome shotgun (WGS) entry which is preliminary data.</text>
</comment>
<keyword evidence="3" id="KW-0175">Coiled coil</keyword>
<dbReference type="GO" id="GO:0003976">
    <property type="term" value="F:UDP-N-acetylglucosamine-lysosomal-enzyme N-acetylglucosaminephosphotransferase activity"/>
    <property type="evidence" value="ECO:0007669"/>
    <property type="project" value="TreeGrafter"/>
</dbReference>
<accession>A0AAD3HC58</accession>
<feature type="signal peptide" evidence="4">
    <location>
        <begin position="1"/>
        <end position="26"/>
    </location>
</feature>
<dbReference type="GO" id="GO:0016256">
    <property type="term" value="P:N-glycan processing to lysosome"/>
    <property type="evidence" value="ECO:0007669"/>
    <property type="project" value="TreeGrafter"/>
</dbReference>
<dbReference type="Pfam" id="PF11380">
    <property type="entry name" value="Stealth_CR2"/>
    <property type="match status" value="1"/>
</dbReference>
<sequence length="461" mass="53958">MSVKNLNVVQFFLIAWLLFMIANLQNMRNLTGTSIGGNRYTTEVNGDENRTLYNLTMIKPVTHEELEEVHSKTAKSLRRITRLQNQLNTVKNENKDLYRKIESMNHTLQEFIQSQMSAHLRASKEKDLVGQSKIFLKAPKLHQSSKLYNAYGTPVIDAVFTYVNGSDPVIIERNSRYGVIAHDRVRDIGQLRYAMRSAYLHAPFIRNFIVVISGPKESQIPSWLNVSHPKVRIVQHEEIWDDVENLPSMNSHAIEWATMNIPGLSEVYLYFNDDFSIQENLKISSIWGGPDRHILHEAWEAPGSENQVSDTYGKSLAYIRKLYDAKYGRFSSRKVASHVPMLMNRTIMKLIKNDFPSVFEDMYRKKPFRTNHDVQFQFAYQQYIRHHYKFTVIKDHNVHFHSLTSDYSSNQNIFRQVLSRPRQFLCLQDSFSRGKVSENVLDGIHKFYERLYNARAPWEKW</sequence>
<evidence type="ECO:0000256" key="1">
    <source>
        <dbReference type="ARBA" id="ARBA00007583"/>
    </source>
</evidence>
<keyword evidence="4" id="KW-0732">Signal</keyword>
<dbReference type="GO" id="GO:0005794">
    <property type="term" value="C:Golgi apparatus"/>
    <property type="evidence" value="ECO:0007669"/>
    <property type="project" value="TreeGrafter"/>
</dbReference>
<keyword evidence="8" id="KW-1185">Reference proteome</keyword>
<proteinExistence type="inferred from homology"/>